<proteinExistence type="predicted"/>
<sequence>MARVGSDLINLLVTHQLDIVMLGTSLIRVGCYIEFGLPGEEEERHLQSNLVGIMLSSFNLQGKEDVYSTCVVGDSFDHNGLTHNDDKIVYGCENSTEQMMVGSVACGECNTLVPLYVPHWLVVWLAPLGSNVAHPVGLGCYREGSMSHPSSAKKINQGAKDNIALSKIMAMEQCDKDVVGDIPRRGEQSVPYVDLCGALQTVVFIINVYSSCDSKDKRRLYGELPPARQNLQVDIRKFTWIRLNETVMCRLDRILVSHAWQDLYGSTVQ</sequence>
<comment type="caution">
    <text evidence="1">The sequence shown here is derived from an EMBL/GenBank/DDBJ whole genome shotgun (WGS) entry which is preliminary data.</text>
</comment>
<dbReference type="Proteomes" id="UP001372338">
    <property type="component" value="Unassembled WGS sequence"/>
</dbReference>
<dbReference type="EMBL" id="JAYWIO010000006">
    <property type="protein sequence ID" value="KAK7256343.1"/>
    <property type="molecule type" value="Genomic_DNA"/>
</dbReference>
<name>A0AAN9HU75_CROPI</name>
<gene>
    <name evidence="1" type="ORF">RIF29_29785</name>
</gene>
<organism evidence="1 2">
    <name type="scientific">Crotalaria pallida</name>
    <name type="common">Smooth rattlebox</name>
    <name type="synonym">Crotalaria striata</name>
    <dbReference type="NCBI Taxonomy" id="3830"/>
    <lineage>
        <taxon>Eukaryota</taxon>
        <taxon>Viridiplantae</taxon>
        <taxon>Streptophyta</taxon>
        <taxon>Embryophyta</taxon>
        <taxon>Tracheophyta</taxon>
        <taxon>Spermatophyta</taxon>
        <taxon>Magnoliopsida</taxon>
        <taxon>eudicotyledons</taxon>
        <taxon>Gunneridae</taxon>
        <taxon>Pentapetalae</taxon>
        <taxon>rosids</taxon>
        <taxon>fabids</taxon>
        <taxon>Fabales</taxon>
        <taxon>Fabaceae</taxon>
        <taxon>Papilionoideae</taxon>
        <taxon>50 kb inversion clade</taxon>
        <taxon>genistoids sensu lato</taxon>
        <taxon>core genistoids</taxon>
        <taxon>Crotalarieae</taxon>
        <taxon>Crotalaria</taxon>
    </lineage>
</organism>
<accession>A0AAN9HU75</accession>
<evidence type="ECO:0000313" key="2">
    <source>
        <dbReference type="Proteomes" id="UP001372338"/>
    </source>
</evidence>
<keyword evidence="2" id="KW-1185">Reference proteome</keyword>
<protein>
    <submittedName>
        <fullName evidence="1">Uncharacterized protein</fullName>
    </submittedName>
</protein>
<reference evidence="1 2" key="1">
    <citation type="submission" date="2024-01" db="EMBL/GenBank/DDBJ databases">
        <title>The genomes of 5 underutilized Papilionoideae crops provide insights into root nodulation and disease resistanc.</title>
        <authorList>
            <person name="Yuan L."/>
        </authorList>
    </citation>
    <scope>NUCLEOTIDE SEQUENCE [LARGE SCALE GENOMIC DNA]</scope>
    <source>
        <strain evidence="1">ZHUSHIDOU_FW_LH</strain>
        <tissue evidence="1">Leaf</tissue>
    </source>
</reference>
<dbReference type="AlphaFoldDB" id="A0AAN9HU75"/>
<evidence type="ECO:0000313" key="1">
    <source>
        <dbReference type="EMBL" id="KAK7256343.1"/>
    </source>
</evidence>